<dbReference type="GO" id="GO:0008654">
    <property type="term" value="P:phospholipid biosynthetic process"/>
    <property type="evidence" value="ECO:0007669"/>
    <property type="project" value="UniProtKB-KW"/>
</dbReference>
<evidence type="ECO:0000256" key="2">
    <source>
        <dbReference type="ARBA" id="ARBA00022516"/>
    </source>
</evidence>
<dbReference type="Proteomes" id="UP000215405">
    <property type="component" value="Unassembled WGS sequence"/>
</dbReference>
<evidence type="ECO:0000256" key="3">
    <source>
        <dbReference type="ARBA" id="ARBA00022723"/>
    </source>
</evidence>
<dbReference type="Gene3D" id="3.40.50.1970">
    <property type="match status" value="1"/>
</dbReference>
<dbReference type="RefSeq" id="WP_094076721.1">
    <property type="nucleotide sequence ID" value="NZ_NBYO01000001.1"/>
</dbReference>
<dbReference type="EMBL" id="NBYO01000001">
    <property type="protein sequence ID" value="OXT02770.1"/>
    <property type="molecule type" value="Genomic_DNA"/>
</dbReference>
<evidence type="ECO:0000256" key="7">
    <source>
        <dbReference type="ARBA" id="ARBA00023098"/>
    </source>
</evidence>
<dbReference type="Pfam" id="PF13685">
    <property type="entry name" value="Fe-ADH_2"/>
    <property type="match status" value="1"/>
</dbReference>
<evidence type="ECO:0000313" key="10">
    <source>
        <dbReference type="EMBL" id="OXT02770.1"/>
    </source>
</evidence>
<keyword evidence="5" id="KW-0560">Oxidoreductase</keyword>
<keyword evidence="3" id="KW-0479">Metal-binding</keyword>
<dbReference type="GO" id="GO:0046872">
    <property type="term" value="F:metal ion binding"/>
    <property type="evidence" value="ECO:0007669"/>
    <property type="project" value="UniProtKB-KW"/>
</dbReference>
<dbReference type="Gene3D" id="1.20.1090.10">
    <property type="entry name" value="Dehydroquinate synthase-like - alpha domain"/>
    <property type="match status" value="1"/>
</dbReference>
<accession>A0A231V3P5</accession>
<keyword evidence="9" id="KW-1208">Phospholipid metabolism</keyword>
<evidence type="ECO:0000256" key="4">
    <source>
        <dbReference type="ARBA" id="ARBA00022857"/>
    </source>
</evidence>
<dbReference type="PANTHER" id="PTHR43616:SF5">
    <property type="entry name" value="GLYCEROL DEHYDROGENASE 1"/>
    <property type="match status" value="1"/>
</dbReference>
<evidence type="ECO:0000256" key="9">
    <source>
        <dbReference type="ARBA" id="ARBA00023264"/>
    </source>
</evidence>
<dbReference type="AlphaFoldDB" id="A0A231V3P5"/>
<evidence type="ECO:0000256" key="1">
    <source>
        <dbReference type="ARBA" id="ARBA00022490"/>
    </source>
</evidence>
<evidence type="ECO:0000256" key="6">
    <source>
        <dbReference type="ARBA" id="ARBA00023027"/>
    </source>
</evidence>
<dbReference type="PANTHER" id="PTHR43616">
    <property type="entry name" value="GLYCEROL DEHYDROGENASE"/>
    <property type="match status" value="1"/>
</dbReference>
<gene>
    <name evidence="10" type="ORF">B7H23_07845</name>
</gene>
<name>A0A231V3P5_9HYPH</name>
<evidence type="ECO:0000256" key="8">
    <source>
        <dbReference type="ARBA" id="ARBA00023209"/>
    </source>
</evidence>
<evidence type="ECO:0000313" key="11">
    <source>
        <dbReference type="Proteomes" id="UP000215405"/>
    </source>
</evidence>
<dbReference type="GO" id="GO:0016614">
    <property type="term" value="F:oxidoreductase activity, acting on CH-OH group of donors"/>
    <property type="evidence" value="ECO:0007669"/>
    <property type="project" value="InterPro"/>
</dbReference>
<protein>
    <submittedName>
        <fullName evidence="10">3-dehydroquinate synthase</fullName>
    </submittedName>
</protein>
<evidence type="ECO:0000256" key="5">
    <source>
        <dbReference type="ARBA" id="ARBA00023002"/>
    </source>
</evidence>
<proteinExistence type="predicted"/>
<dbReference type="InterPro" id="IPR016205">
    <property type="entry name" value="Glycerol_DH"/>
</dbReference>
<sequence length="442" mass="48085">MPSPTFNWTELIDDICAGTWISPLTGKRYPAAPYDKIVFAETLKGREADLVSSLGFEGPFAVVCDPATFKAMGARVAKALRGIGEVTEIVLDHPHADMATVRDLQERLKPFPTAVAVGSGSINDLTKFATLQNGRRYCVFATAGSMNGYTSSTASITLDSGLKVSLPAQVPAGFFVDLDVCAAAPAWLNAAGFGDCLCRSVAQIDWWMSHRLLGTMYRHEPYLIEIPDEIRLMEQARGIAAGDIEAIGTLFRVLTLCGLGINFTGVSNHGSMGEHQISHYIDCFAGERHPGSTHGQQVGVTTLTMARLQEHFLSREQAPEVGPTQIDEADMARRMGPEVAAQCAEYYRKKAFDQKAADAFNERIGNLWPELRDECIEMRVGPQRLAKYLEAAGGSITAEALGIPVEFYREAVSHAHEMRDRFSFADIACDSGVLKQLASAEG</sequence>
<keyword evidence="4" id="KW-0521">NADP</keyword>
<keyword evidence="7" id="KW-0443">Lipid metabolism</keyword>
<keyword evidence="11" id="KW-1185">Reference proteome</keyword>
<keyword evidence="1" id="KW-0963">Cytoplasm</keyword>
<reference evidence="11" key="1">
    <citation type="journal article" date="2017" name="Int. J. Syst. Evol. Microbiol.">
        <title>Notoacmeibacter marinus gen. nov., sp. nov., isolated from the gut of a limpet and proposal of Notoacmeibacteraceae fam. nov. in the order Rhizobiales of the class Alphaproteobacteria.</title>
        <authorList>
            <person name="Huang Z."/>
            <person name="Guo F."/>
            <person name="Lai Q."/>
        </authorList>
    </citation>
    <scope>NUCLEOTIDE SEQUENCE [LARGE SCALE GENOMIC DNA]</scope>
    <source>
        <strain evidence="11">XMTR2A4</strain>
    </source>
</reference>
<keyword evidence="2" id="KW-0444">Lipid biosynthesis</keyword>
<comment type="caution">
    <text evidence="10">The sequence shown here is derived from an EMBL/GenBank/DDBJ whole genome shotgun (WGS) entry which is preliminary data.</text>
</comment>
<keyword evidence="6" id="KW-0520">NAD</keyword>
<dbReference type="SUPFAM" id="SSF56796">
    <property type="entry name" value="Dehydroquinate synthase-like"/>
    <property type="match status" value="1"/>
</dbReference>
<keyword evidence="8" id="KW-0594">Phospholipid biosynthesis</keyword>
<organism evidence="10 11">
    <name type="scientific">Notoacmeibacter marinus</name>
    <dbReference type="NCBI Taxonomy" id="1876515"/>
    <lineage>
        <taxon>Bacteria</taxon>
        <taxon>Pseudomonadati</taxon>
        <taxon>Pseudomonadota</taxon>
        <taxon>Alphaproteobacteria</taxon>
        <taxon>Hyphomicrobiales</taxon>
        <taxon>Notoacmeibacteraceae</taxon>
        <taxon>Notoacmeibacter</taxon>
    </lineage>
</organism>
<dbReference type="InterPro" id="IPR032837">
    <property type="entry name" value="G1PDH"/>
</dbReference>